<comment type="caution">
    <text evidence="1">The sequence shown here is derived from an EMBL/GenBank/DDBJ whole genome shotgun (WGS) entry which is preliminary data.</text>
</comment>
<keyword evidence="2" id="KW-1185">Reference proteome</keyword>
<dbReference type="Pfam" id="PF00805">
    <property type="entry name" value="Pentapeptide"/>
    <property type="match status" value="2"/>
</dbReference>
<proteinExistence type="predicted"/>
<reference evidence="1 2" key="1">
    <citation type="submission" date="2020-04" db="EMBL/GenBank/DDBJ databases">
        <title>MicrobeNet Type strains.</title>
        <authorList>
            <person name="Nicholson A.C."/>
        </authorList>
    </citation>
    <scope>NUCLEOTIDE SEQUENCE [LARGE SCALE GENOMIC DNA]</scope>
    <source>
        <strain evidence="1 2">DSM 40738</strain>
    </source>
</reference>
<evidence type="ECO:0000313" key="2">
    <source>
        <dbReference type="Proteomes" id="UP000570003"/>
    </source>
</evidence>
<dbReference type="InterPro" id="IPR001646">
    <property type="entry name" value="5peptide_repeat"/>
</dbReference>
<dbReference type="Proteomes" id="UP000570003">
    <property type="component" value="Unassembled WGS sequence"/>
</dbReference>
<name>A0AA44IEZ6_STRE0</name>
<dbReference type="InterPro" id="IPR051082">
    <property type="entry name" value="Pentapeptide-BTB/POZ_domain"/>
</dbReference>
<dbReference type="PANTHER" id="PTHR14136:SF17">
    <property type="entry name" value="BTB_POZ DOMAIN-CONTAINING PROTEIN KCTD9"/>
    <property type="match status" value="1"/>
</dbReference>
<gene>
    <name evidence="1" type="ORF">HGA06_19690</name>
</gene>
<evidence type="ECO:0000313" key="1">
    <source>
        <dbReference type="EMBL" id="NKY16269.1"/>
    </source>
</evidence>
<dbReference type="AlphaFoldDB" id="A0AA44IEZ6"/>
<dbReference type="EMBL" id="JAAXOU010000317">
    <property type="protein sequence ID" value="NKY16269.1"/>
    <property type="molecule type" value="Genomic_DNA"/>
</dbReference>
<sequence length="239" mass="25361">MSFGTRRGWAPQAYPADHSASRRLQEWLREGEGSLDAVGLDFRGVDLTGGDFSESWFSGAVLTGVVLRKTDFYRADMQGCDLSGADLTGSSFVRSNLDDAVMKAAILDGADFVKASLCGVDASAASFRGAQLMGASLLDVNLCGADLTGAKVTENSFRVRLDESTTLQGFSGSLFGPIEILTGEGVREIGGADLEQWIREKGGAVTVIRQGERNNRYKLAIRSCSGLLEASSADQNAGE</sequence>
<organism evidence="1 2">
    <name type="scientific">Streptomyces somaliensis (strain ATCC 33201 / DSM 40738 / JCM 12659 / KCTC 9044 / NCTC 11332 / NRRL B-12077 / IP 733)</name>
    <dbReference type="NCBI Taxonomy" id="1134445"/>
    <lineage>
        <taxon>Bacteria</taxon>
        <taxon>Bacillati</taxon>
        <taxon>Actinomycetota</taxon>
        <taxon>Actinomycetes</taxon>
        <taxon>Kitasatosporales</taxon>
        <taxon>Streptomycetaceae</taxon>
        <taxon>Streptomyces</taxon>
    </lineage>
</organism>
<dbReference type="SUPFAM" id="SSF141571">
    <property type="entry name" value="Pentapeptide repeat-like"/>
    <property type="match status" value="1"/>
</dbReference>
<protein>
    <submittedName>
        <fullName evidence="1">Pentapeptide repeat-containing protein</fullName>
    </submittedName>
</protein>
<accession>A0AA44IEZ6</accession>
<dbReference type="PANTHER" id="PTHR14136">
    <property type="entry name" value="BTB_POZ DOMAIN-CONTAINING PROTEIN KCTD9"/>
    <property type="match status" value="1"/>
</dbReference>
<dbReference type="Gene3D" id="2.160.20.80">
    <property type="entry name" value="E3 ubiquitin-protein ligase SopA"/>
    <property type="match status" value="1"/>
</dbReference>